<comment type="caution">
    <text evidence="1">The sequence shown here is derived from an EMBL/GenBank/DDBJ whole genome shotgun (WGS) entry which is preliminary data.</text>
</comment>
<organism evidence="1 2">
    <name type="scientific">Paenibacillus taihuensis</name>
    <dbReference type="NCBI Taxonomy" id="1156355"/>
    <lineage>
        <taxon>Bacteria</taxon>
        <taxon>Bacillati</taxon>
        <taxon>Bacillota</taxon>
        <taxon>Bacilli</taxon>
        <taxon>Bacillales</taxon>
        <taxon>Paenibacillaceae</taxon>
        <taxon>Paenibacillus</taxon>
    </lineage>
</organism>
<dbReference type="AlphaFoldDB" id="A0A3D9SBU8"/>
<reference evidence="1 2" key="1">
    <citation type="submission" date="2018-08" db="EMBL/GenBank/DDBJ databases">
        <title>Genomic Encyclopedia of Type Strains, Phase III (KMG-III): the genomes of soil and plant-associated and newly described type strains.</title>
        <authorList>
            <person name="Whitman W."/>
        </authorList>
    </citation>
    <scope>NUCLEOTIDE SEQUENCE [LARGE SCALE GENOMIC DNA]</scope>
    <source>
        <strain evidence="1 2">CGMCC 1.10966</strain>
    </source>
</reference>
<protein>
    <submittedName>
        <fullName evidence="1">Uncharacterized protein</fullName>
    </submittedName>
</protein>
<evidence type="ECO:0000313" key="1">
    <source>
        <dbReference type="EMBL" id="REE88586.1"/>
    </source>
</evidence>
<dbReference type="Proteomes" id="UP000256304">
    <property type="component" value="Unassembled WGS sequence"/>
</dbReference>
<sequence length="55" mass="6564">MDERKAELVRKLADLGIKKDPRWLDRLDEPAPLWVVLDLIMQMVERKEPPHLPFD</sequence>
<dbReference type="RefSeq" id="WP_177182478.1">
    <property type="nucleotide sequence ID" value="NZ_QTTN01000008.1"/>
</dbReference>
<keyword evidence="2" id="KW-1185">Reference proteome</keyword>
<dbReference type="EMBL" id="QTTN01000008">
    <property type="protein sequence ID" value="REE88586.1"/>
    <property type="molecule type" value="Genomic_DNA"/>
</dbReference>
<proteinExistence type="predicted"/>
<name>A0A3D9SBU8_9BACL</name>
<gene>
    <name evidence="1" type="ORF">A8990_10882</name>
</gene>
<evidence type="ECO:0000313" key="2">
    <source>
        <dbReference type="Proteomes" id="UP000256304"/>
    </source>
</evidence>
<accession>A0A3D9SBU8</accession>